<dbReference type="PANTHER" id="PTHR35393">
    <property type="entry name" value="CHROMOSOME 1, WHOLE GENOME SHOTGUN SEQUENCE"/>
    <property type="match status" value="1"/>
</dbReference>
<dbReference type="Proteomes" id="UP000294933">
    <property type="component" value="Unassembled WGS sequence"/>
</dbReference>
<sequence>MEDPQREISQVVKMLTTAVKPDIQQQALERFFVSNAGFNHPLCAVQPGPESRKRILAIYQWYRNLSPHITLEVDSVVYDAEKYKMYLDITQQFHLFISPFKPSPAH</sequence>
<dbReference type="STRING" id="50990.A0A4Y7Q0L0"/>
<dbReference type="InterPro" id="IPR057514">
    <property type="entry name" value="NTF2_SigF"/>
</dbReference>
<evidence type="ECO:0000259" key="1">
    <source>
        <dbReference type="Pfam" id="PF24840"/>
    </source>
</evidence>
<organism evidence="2 3">
    <name type="scientific">Rickenella mellea</name>
    <dbReference type="NCBI Taxonomy" id="50990"/>
    <lineage>
        <taxon>Eukaryota</taxon>
        <taxon>Fungi</taxon>
        <taxon>Dikarya</taxon>
        <taxon>Basidiomycota</taxon>
        <taxon>Agaricomycotina</taxon>
        <taxon>Agaricomycetes</taxon>
        <taxon>Hymenochaetales</taxon>
        <taxon>Rickenellaceae</taxon>
        <taxon>Rickenella</taxon>
    </lineage>
</organism>
<protein>
    <recommendedName>
        <fullName evidence="1">SigF-like NTF2-like domain-containing protein</fullName>
    </recommendedName>
</protein>
<dbReference type="Pfam" id="PF24840">
    <property type="entry name" value="NTF2_SigF"/>
    <property type="match status" value="1"/>
</dbReference>
<name>A0A4Y7Q0L0_9AGAM</name>
<gene>
    <name evidence="2" type="ORF">BD410DRAFT_790288</name>
</gene>
<reference evidence="2 3" key="1">
    <citation type="submission" date="2018-06" db="EMBL/GenBank/DDBJ databases">
        <title>A transcriptomic atlas of mushroom development highlights an independent origin of complex multicellularity.</title>
        <authorList>
            <consortium name="DOE Joint Genome Institute"/>
            <person name="Krizsan K."/>
            <person name="Almasi E."/>
            <person name="Merenyi Z."/>
            <person name="Sahu N."/>
            <person name="Viragh M."/>
            <person name="Koszo T."/>
            <person name="Mondo S."/>
            <person name="Kiss B."/>
            <person name="Balint B."/>
            <person name="Kues U."/>
            <person name="Barry K."/>
            <person name="Hegedus J.C."/>
            <person name="Henrissat B."/>
            <person name="Johnson J."/>
            <person name="Lipzen A."/>
            <person name="Ohm R."/>
            <person name="Nagy I."/>
            <person name="Pangilinan J."/>
            <person name="Yan J."/>
            <person name="Xiong Y."/>
            <person name="Grigoriev I.V."/>
            <person name="Hibbett D.S."/>
            <person name="Nagy L.G."/>
        </authorList>
    </citation>
    <scope>NUCLEOTIDE SEQUENCE [LARGE SCALE GENOMIC DNA]</scope>
    <source>
        <strain evidence="2 3">SZMC22713</strain>
    </source>
</reference>
<evidence type="ECO:0000313" key="3">
    <source>
        <dbReference type="Proteomes" id="UP000294933"/>
    </source>
</evidence>
<accession>A0A4Y7Q0L0</accession>
<feature type="domain" description="SigF-like NTF2-like" evidence="1">
    <location>
        <begin position="1"/>
        <end position="105"/>
    </location>
</feature>
<dbReference type="VEuPathDB" id="FungiDB:BD410DRAFT_790288"/>
<dbReference type="PANTHER" id="PTHR35393:SF1">
    <property type="entry name" value="SNOAL-LIKE DOMAIN-CONTAINING PROTEIN"/>
    <property type="match status" value="1"/>
</dbReference>
<proteinExistence type="predicted"/>
<dbReference type="OrthoDB" id="2344312at2759"/>
<keyword evidence="3" id="KW-1185">Reference proteome</keyword>
<evidence type="ECO:0000313" key="2">
    <source>
        <dbReference type="EMBL" id="TDL20935.1"/>
    </source>
</evidence>
<dbReference type="AlphaFoldDB" id="A0A4Y7Q0L0"/>
<dbReference type="EMBL" id="ML170184">
    <property type="protein sequence ID" value="TDL20935.1"/>
    <property type="molecule type" value="Genomic_DNA"/>
</dbReference>